<sequence length="339" mass="37696">MKIHKHRWFSGRMLASHAGGPGAFEQQSSFNSTNIIVELELAAGRLINCIPADSPDNMTLTRRQALIRYRRQTPGPGRSVVAPGGDGLYRPVNRSIEELNRELFEARNPTMSEAKAIKWLPLESNPDIINVYIEKIGVKDAEIIDVYGFDDDLLAFLPQPQHALLLCFPKYKKVDELMRPVYDELIKEGATVPEGLFFMNQKISNACGTFALFHALANNIDKIDLGTGPFRVWYNEALKLSPDARSDLLAQNADLATAHESCAQQGDTTVSIDDNVEHHFICYLHHNGRLLEVDSRMPIPRDCGATTSKSLLKDAGNVCKELMAKLDDVSFCAMALIGK</sequence>
<dbReference type="OrthoDB" id="427186at2759"/>
<dbReference type="FunFam" id="3.40.532.10:FF:000006">
    <property type="entry name" value="Ubiquitin carboxyl-terminal hydrolase"/>
    <property type="match status" value="1"/>
</dbReference>
<dbReference type="PROSITE" id="PS52048">
    <property type="entry name" value="UCH_DOMAIN"/>
    <property type="match status" value="1"/>
</dbReference>
<dbReference type="EMBL" id="AZBU02000001">
    <property type="protein sequence ID" value="TMS33068.1"/>
    <property type="molecule type" value="Genomic_DNA"/>
</dbReference>
<evidence type="ECO:0000256" key="1">
    <source>
        <dbReference type="ARBA" id="ARBA00000707"/>
    </source>
</evidence>
<dbReference type="PRINTS" id="PR00707">
    <property type="entry name" value="UBCTHYDRLASE"/>
</dbReference>
<evidence type="ECO:0000313" key="14">
    <source>
        <dbReference type="Proteomes" id="UP000298663"/>
    </source>
</evidence>
<keyword evidence="4 10" id="KW-0645">Protease</keyword>
<dbReference type="STRING" id="34508.A0A4U8UNJ0"/>
<evidence type="ECO:0000256" key="10">
    <source>
        <dbReference type="PROSITE-ProRule" id="PRU01393"/>
    </source>
</evidence>
<dbReference type="AlphaFoldDB" id="A0A4U8UNJ0"/>
<dbReference type="EC" id="3.4.19.12" evidence="3 11"/>
<reference evidence="13 14" key="2">
    <citation type="journal article" date="2019" name="G3 (Bethesda)">
        <title>Hybrid Assembly of the Genome of the Entomopathogenic Nematode Steinernema carpocapsae Identifies the X-Chromosome.</title>
        <authorList>
            <person name="Serra L."/>
            <person name="Macchietto M."/>
            <person name="Macias-Munoz A."/>
            <person name="McGill C.J."/>
            <person name="Rodriguez I.M."/>
            <person name="Rodriguez B."/>
            <person name="Murad R."/>
            <person name="Mortazavi A."/>
        </authorList>
    </citation>
    <scope>NUCLEOTIDE SEQUENCE [LARGE SCALE GENOMIC DNA]</scope>
    <source>
        <strain evidence="13 14">ALL</strain>
    </source>
</reference>
<name>A0A4U8UNJ0_STECR</name>
<dbReference type="GO" id="GO:0006511">
    <property type="term" value="P:ubiquitin-dependent protein catabolic process"/>
    <property type="evidence" value="ECO:0007669"/>
    <property type="project" value="UniProtKB-UniRule"/>
</dbReference>
<comment type="similarity">
    <text evidence="2 10 11">Belongs to the peptidase C12 family.</text>
</comment>
<keyword evidence="5 10" id="KW-0833">Ubl conjugation pathway</keyword>
<dbReference type="Gene3D" id="3.40.532.10">
    <property type="entry name" value="Peptidase C12, ubiquitin carboxyl-terminal hydrolase"/>
    <property type="match status" value="1"/>
</dbReference>
<comment type="catalytic activity">
    <reaction evidence="1 10 11">
        <text>Thiol-dependent hydrolysis of ester, thioester, amide, peptide and isopeptide bonds formed by the C-terminal Gly of ubiquitin (a 76-residue protein attached to proteins as an intracellular targeting signal).</text>
        <dbReference type="EC" id="3.4.19.12"/>
    </reaction>
</comment>
<comment type="caution">
    <text evidence="13">The sequence shown here is derived from an EMBL/GenBank/DDBJ whole genome shotgun (WGS) entry which is preliminary data.</text>
</comment>
<evidence type="ECO:0000313" key="13">
    <source>
        <dbReference type="EMBL" id="TMS33068.1"/>
    </source>
</evidence>
<dbReference type="Proteomes" id="UP000298663">
    <property type="component" value="Unassembled WGS sequence"/>
</dbReference>
<keyword evidence="14" id="KW-1185">Reference proteome</keyword>
<dbReference type="SUPFAM" id="SSF54001">
    <property type="entry name" value="Cysteine proteinases"/>
    <property type="match status" value="1"/>
</dbReference>
<dbReference type="InterPro" id="IPR001578">
    <property type="entry name" value="Peptidase_C12_UCH"/>
</dbReference>
<feature type="site" description="Transition state stabilizer" evidence="10">
    <location>
        <position position="201"/>
    </location>
</feature>
<feature type="active site" description="Proton donor" evidence="10">
    <location>
        <position position="279"/>
    </location>
</feature>
<dbReference type="GO" id="GO:0005737">
    <property type="term" value="C:cytoplasm"/>
    <property type="evidence" value="ECO:0007669"/>
    <property type="project" value="TreeGrafter"/>
</dbReference>
<dbReference type="InterPro" id="IPR036959">
    <property type="entry name" value="Peptidase_C12_UCH_sf"/>
</dbReference>
<comment type="function">
    <text evidence="8">Ubiquitin-protein hydrolase is involved both in the processing of ubiquitin precursors and of ubiquitinated proteins. This enzyme is a thiol protease that recognizes and hydrolyzes a peptide bond at the C-terminal glycine of ubiquitin.</text>
</comment>
<proteinExistence type="inferred from homology"/>
<evidence type="ECO:0000256" key="8">
    <source>
        <dbReference type="ARBA" id="ARBA00055560"/>
    </source>
</evidence>
<dbReference type="InterPro" id="IPR038765">
    <property type="entry name" value="Papain-like_cys_pep_sf"/>
</dbReference>
<evidence type="ECO:0000256" key="6">
    <source>
        <dbReference type="ARBA" id="ARBA00022801"/>
    </source>
</evidence>
<gene>
    <name evidence="13" type="ORF">L596_000847</name>
</gene>
<dbReference type="PANTHER" id="PTHR10589">
    <property type="entry name" value="UBIQUITIN CARBOXYL-TERMINAL HYDROLASE"/>
    <property type="match status" value="1"/>
</dbReference>
<keyword evidence="6 10" id="KW-0378">Hydrolase</keyword>
<protein>
    <recommendedName>
        <fullName evidence="9 11">Ubiquitin carboxyl-terminal hydrolase</fullName>
        <ecNumber evidence="3 11">3.4.19.12</ecNumber>
    </recommendedName>
</protein>
<reference evidence="13 14" key="1">
    <citation type="journal article" date="2015" name="Genome Biol.">
        <title>Comparative genomics of Steinernema reveals deeply conserved gene regulatory networks.</title>
        <authorList>
            <person name="Dillman A.R."/>
            <person name="Macchietto M."/>
            <person name="Porter C.F."/>
            <person name="Rogers A."/>
            <person name="Williams B."/>
            <person name="Antoshechkin I."/>
            <person name="Lee M.M."/>
            <person name="Goodwin Z."/>
            <person name="Lu X."/>
            <person name="Lewis E.E."/>
            <person name="Goodrich-Blair H."/>
            <person name="Stock S.P."/>
            <person name="Adams B.J."/>
            <person name="Sternberg P.W."/>
            <person name="Mortazavi A."/>
        </authorList>
    </citation>
    <scope>NUCLEOTIDE SEQUENCE [LARGE SCALE GENOMIC DNA]</scope>
    <source>
        <strain evidence="13 14">ALL</strain>
    </source>
</reference>
<evidence type="ECO:0000256" key="9">
    <source>
        <dbReference type="ARBA" id="ARBA00073226"/>
    </source>
</evidence>
<evidence type="ECO:0000256" key="5">
    <source>
        <dbReference type="ARBA" id="ARBA00022786"/>
    </source>
</evidence>
<feature type="active site" description="Nucleophile" evidence="10">
    <location>
        <position position="207"/>
    </location>
</feature>
<dbReference type="GO" id="GO:0016579">
    <property type="term" value="P:protein deubiquitination"/>
    <property type="evidence" value="ECO:0007669"/>
    <property type="project" value="TreeGrafter"/>
</dbReference>
<dbReference type="PANTHER" id="PTHR10589:SF17">
    <property type="entry name" value="UBIQUITIN CARBOXYL-TERMINAL HYDROLASE"/>
    <property type="match status" value="1"/>
</dbReference>
<evidence type="ECO:0000259" key="12">
    <source>
        <dbReference type="PROSITE" id="PS52048"/>
    </source>
</evidence>
<dbReference type="CDD" id="cd09616">
    <property type="entry name" value="Peptidase_C12_UCH_L1_L3"/>
    <property type="match status" value="1"/>
</dbReference>
<feature type="domain" description="UCH catalytic" evidence="12">
    <location>
        <begin position="118"/>
        <end position="338"/>
    </location>
</feature>
<evidence type="ECO:0000256" key="3">
    <source>
        <dbReference type="ARBA" id="ARBA00012759"/>
    </source>
</evidence>
<organism evidence="13 14">
    <name type="scientific">Steinernema carpocapsae</name>
    <name type="common">Entomopathogenic nematode</name>
    <dbReference type="NCBI Taxonomy" id="34508"/>
    <lineage>
        <taxon>Eukaryota</taxon>
        <taxon>Metazoa</taxon>
        <taxon>Ecdysozoa</taxon>
        <taxon>Nematoda</taxon>
        <taxon>Chromadorea</taxon>
        <taxon>Rhabditida</taxon>
        <taxon>Tylenchina</taxon>
        <taxon>Panagrolaimomorpha</taxon>
        <taxon>Strongyloidoidea</taxon>
        <taxon>Steinernematidae</taxon>
        <taxon>Steinernema</taxon>
    </lineage>
</organism>
<evidence type="ECO:0000256" key="11">
    <source>
        <dbReference type="RuleBase" id="RU361215"/>
    </source>
</evidence>
<dbReference type="Pfam" id="PF01088">
    <property type="entry name" value="Peptidase_C12"/>
    <property type="match status" value="1"/>
</dbReference>
<accession>A0A4U8UNJ0</accession>
<keyword evidence="7 10" id="KW-0788">Thiol protease</keyword>
<evidence type="ECO:0000256" key="4">
    <source>
        <dbReference type="ARBA" id="ARBA00022670"/>
    </source>
</evidence>
<feature type="site" description="Important for enzyme activity" evidence="10">
    <location>
        <position position="294"/>
    </location>
</feature>
<evidence type="ECO:0000256" key="2">
    <source>
        <dbReference type="ARBA" id="ARBA00009326"/>
    </source>
</evidence>
<dbReference type="GO" id="GO:0004843">
    <property type="term" value="F:cysteine-type deubiquitinase activity"/>
    <property type="evidence" value="ECO:0007669"/>
    <property type="project" value="UniProtKB-UniRule"/>
</dbReference>
<evidence type="ECO:0000256" key="7">
    <source>
        <dbReference type="ARBA" id="ARBA00022807"/>
    </source>
</evidence>